<dbReference type="EMBL" id="CP117884">
    <property type="protein sequence ID" value="WDF82558.1"/>
    <property type="molecule type" value="Genomic_DNA"/>
</dbReference>
<evidence type="ECO:0000313" key="3">
    <source>
        <dbReference type="Proteomes" id="UP001220377"/>
    </source>
</evidence>
<evidence type="ECO:0000259" key="1">
    <source>
        <dbReference type="PROSITE" id="PS50883"/>
    </source>
</evidence>
<dbReference type="InterPro" id="IPR001633">
    <property type="entry name" value="EAL_dom"/>
</dbReference>
<feature type="domain" description="EAL" evidence="1">
    <location>
        <begin position="1"/>
        <end position="219"/>
    </location>
</feature>
<dbReference type="Pfam" id="PF00563">
    <property type="entry name" value="EAL"/>
    <property type="match status" value="1"/>
</dbReference>
<sequence>MIRFFGQKKFSNSDPAKLLGYEFLLREYKDGKWQLPKDFSVFSSEEIASLLVKTIAALPADLPLISFNLDQAQFVSDDFRRGITKLFNANPMNLYVELTERDNDINYDDLVRAASDYKKAGIRVVLDDVGTGANQTKMAMALNDYTSEYKFALQNIRGADKNEVRAQVTFWHDFATKQHKLFAIEGFETADDLRMAREFNPDVLQGYYFAHPELIEINN</sequence>
<dbReference type="Proteomes" id="UP001220377">
    <property type="component" value="Chromosome"/>
</dbReference>
<dbReference type="Gene3D" id="3.20.20.450">
    <property type="entry name" value="EAL domain"/>
    <property type="match status" value="1"/>
</dbReference>
<dbReference type="SUPFAM" id="SSF141868">
    <property type="entry name" value="EAL domain-like"/>
    <property type="match status" value="1"/>
</dbReference>
<protein>
    <submittedName>
        <fullName evidence="2">EAL domain-containing protein</fullName>
    </submittedName>
</protein>
<name>A0ABY7WQU6_9LACO</name>
<gene>
    <name evidence="2" type="ORF">PQ472_11790</name>
</gene>
<dbReference type="PANTHER" id="PTHR33121:SF70">
    <property type="entry name" value="SIGNALING PROTEIN YKOW"/>
    <property type="match status" value="1"/>
</dbReference>
<organism evidence="2 3">
    <name type="scientific">Lacticaseibacillus pabuli</name>
    <dbReference type="NCBI Taxonomy" id="3025672"/>
    <lineage>
        <taxon>Bacteria</taxon>
        <taxon>Bacillati</taxon>
        <taxon>Bacillota</taxon>
        <taxon>Bacilli</taxon>
        <taxon>Lactobacillales</taxon>
        <taxon>Lactobacillaceae</taxon>
        <taxon>Lacticaseibacillus</taxon>
    </lineage>
</organism>
<dbReference type="SMART" id="SM00052">
    <property type="entry name" value="EAL"/>
    <property type="match status" value="1"/>
</dbReference>
<dbReference type="PANTHER" id="PTHR33121">
    <property type="entry name" value="CYCLIC DI-GMP PHOSPHODIESTERASE PDEF"/>
    <property type="match status" value="1"/>
</dbReference>
<keyword evidence="3" id="KW-1185">Reference proteome</keyword>
<dbReference type="InterPro" id="IPR035919">
    <property type="entry name" value="EAL_sf"/>
</dbReference>
<dbReference type="RefSeq" id="WP_274260098.1">
    <property type="nucleotide sequence ID" value="NZ_CP117884.1"/>
</dbReference>
<reference evidence="2 3" key="1">
    <citation type="submission" date="2023-02" db="EMBL/GenBank/DDBJ databases">
        <title>Genome sequence of Lacticaseibacillus sp. KACC 23028.</title>
        <authorList>
            <person name="Kim S."/>
            <person name="Heo J."/>
            <person name="Kwon S.-W."/>
        </authorList>
    </citation>
    <scope>NUCLEOTIDE SEQUENCE [LARGE SCALE GENOMIC DNA]</scope>
    <source>
        <strain evidence="2 3">KACC 23028</strain>
    </source>
</reference>
<evidence type="ECO:0000313" key="2">
    <source>
        <dbReference type="EMBL" id="WDF82558.1"/>
    </source>
</evidence>
<dbReference type="PROSITE" id="PS50883">
    <property type="entry name" value="EAL"/>
    <property type="match status" value="1"/>
</dbReference>
<proteinExistence type="predicted"/>
<dbReference type="InterPro" id="IPR050706">
    <property type="entry name" value="Cyclic-di-GMP_PDE-like"/>
</dbReference>
<accession>A0ABY7WQU6</accession>